<dbReference type="Pfam" id="PF00072">
    <property type="entry name" value="Response_reg"/>
    <property type="match status" value="1"/>
</dbReference>
<comment type="caution">
    <text evidence="6">The sequence shown here is derived from an EMBL/GenBank/DDBJ whole genome shotgun (WGS) entry which is preliminary data.</text>
</comment>
<evidence type="ECO:0000313" key="6">
    <source>
        <dbReference type="EMBL" id="PCK32959.1"/>
    </source>
</evidence>
<dbReference type="InterPro" id="IPR000792">
    <property type="entry name" value="Tscrpt_reg_LuxR_C"/>
</dbReference>
<dbReference type="SMART" id="SM00448">
    <property type="entry name" value="REC"/>
    <property type="match status" value="1"/>
</dbReference>
<evidence type="ECO:0000259" key="5">
    <source>
        <dbReference type="PROSITE" id="PS50110"/>
    </source>
</evidence>
<dbReference type="CDD" id="cd17535">
    <property type="entry name" value="REC_NarL-like"/>
    <property type="match status" value="1"/>
</dbReference>
<accession>A0A2A5JUF1</accession>
<dbReference type="Proteomes" id="UP000228621">
    <property type="component" value="Unassembled WGS sequence"/>
</dbReference>
<evidence type="ECO:0000259" key="4">
    <source>
        <dbReference type="PROSITE" id="PS50043"/>
    </source>
</evidence>
<dbReference type="PANTHER" id="PTHR43214">
    <property type="entry name" value="TWO-COMPONENT RESPONSE REGULATOR"/>
    <property type="match status" value="1"/>
</dbReference>
<dbReference type="PANTHER" id="PTHR43214:SF43">
    <property type="entry name" value="TWO-COMPONENT RESPONSE REGULATOR"/>
    <property type="match status" value="1"/>
</dbReference>
<dbReference type="CDD" id="cd06170">
    <property type="entry name" value="LuxR_C_like"/>
    <property type="match status" value="1"/>
</dbReference>
<keyword evidence="1 3" id="KW-0597">Phosphoprotein</keyword>
<dbReference type="InterPro" id="IPR039420">
    <property type="entry name" value="WalR-like"/>
</dbReference>
<dbReference type="SUPFAM" id="SSF46894">
    <property type="entry name" value="C-terminal effector domain of the bipartite response regulators"/>
    <property type="match status" value="1"/>
</dbReference>
<dbReference type="AlphaFoldDB" id="A0A2A5JUF1"/>
<dbReference type="Pfam" id="PF00196">
    <property type="entry name" value="GerE"/>
    <property type="match status" value="1"/>
</dbReference>
<dbReference type="InterPro" id="IPR016032">
    <property type="entry name" value="Sig_transdc_resp-reg_C-effctor"/>
</dbReference>
<organism evidence="6 7">
    <name type="scientific">Pseudoalteromonas piscicida</name>
    <dbReference type="NCBI Taxonomy" id="43662"/>
    <lineage>
        <taxon>Bacteria</taxon>
        <taxon>Pseudomonadati</taxon>
        <taxon>Pseudomonadota</taxon>
        <taxon>Gammaproteobacteria</taxon>
        <taxon>Alteromonadales</taxon>
        <taxon>Pseudoalteromonadaceae</taxon>
        <taxon>Pseudoalteromonas</taxon>
    </lineage>
</organism>
<dbReference type="SUPFAM" id="SSF52172">
    <property type="entry name" value="CheY-like"/>
    <property type="match status" value="1"/>
</dbReference>
<name>A0A2A5JUF1_PSEO7</name>
<dbReference type="OrthoDB" id="9796655at2"/>
<proteinExistence type="predicted"/>
<dbReference type="InterPro" id="IPR011006">
    <property type="entry name" value="CheY-like_superfamily"/>
</dbReference>
<evidence type="ECO:0000256" key="3">
    <source>
        <dbReference type="PROSITE-ProRule" id="PRU00169"/>
    </source>
</evidence>
<sequence>MTKISVCLVDDQALVRQGMQALLSLSGDIVCTGSYGSGDEFLQSLKLGQIATDIVLLDMRMPELDGVDVLSALSTLNLNFKVIILTTFNDTAKLKQAIELGAKGCLLKDVELEQLIDAVRQVHQGEVVIQEELADSLLKPDATMEKLTTREKDILRLIAKGYSNKEIANTLFKAEGTIRNSVSCLLSKLQVRDRTQATLKAKALGFGD</sequence>
<dbReference type="EMBL" id="NKHF01000022">
    <property type="protein sequence ID" value="PCK32959.1"/>
    <property type="molecule type" value="Genomic_DNA"/>
</dbReference>
<reference evidence="7" key="1">
    <citation type="journal article" date="2019" name="Genome Announc.">
        <title>Draft Genome Sequence of Pseudoalteromonas piscicida Strain 36Y ROTHPW, an Hypersaline Seawater Isolate from the South Coast of Sonora, Mexico.</title>
        <authorList>
            <person name="Sanchez-Diaz R."/>
            <person name="Molina-Garza Z.J."/>
            <person name="Cruz-Suarez L.E."/>
            <person name="Selvin J."/>
            <person name="Kiran G.S."/>
            <person name="Ibarra-Gamez J.C."/>
            <person name="Gomez-Gil B."/>
            <person name="Galaviz-Silva L."/>
        </authorList>
    </citation>
    <scope>NUCLEOTIDE SEQUENCE [LARGE SCALE GENOMIC DNA]</scope>
    <source>
        <strain evidence="7">36Y_RITHPW</strain>
    </source>
</reference>
<dbReference type="InterPro" id="IPR001789">
    <property type="entry name" value="Sig_transdc_resp-reg_receiver"/>
</dbReference>
<dbReference type="RefSeq" id="WP_099640858.1">
    <property type="nucleotide sequence ID" value="NZ_JAQPZX010000001.1"/>
</dbReference>
<gene>
    <name evidence="6" type="ORF">CEX98_04135</name>
</gene>
<dbReference type="PRINTS" id="PR00038">
    <property type="entry name" value="HTHLUXR"/>
</dbReference>
<keyword evidence="7" id="KW-1185">Reference proteome</keyword>
<dbReference type="GO" id="GO:0000160">
    <property type="term" value="P:phosphorelay signal transduction system"/>
    <property type="evidence" value="ECO:0007669"/>
    <property type="project" value="InterPro"/>
</dbReference>
<dbReference type="PROSITE" id="PS50043">
    <property type="entry name" value="HTH_LUXR_2"/>
    <property type="match status" value="1"/>
</dbReference>
<protein>
    <submittedName>
        <fullName evidence="6">DNA-binding response regulator</fullName>
    </submittedName>
</protein>
<evidence type="ECO:0000256" key="1">
    <source>
        <dbReference type="ARBA" id="ARBA00022553"/>
    </source>
</evidence>
<feature type="modified residue" description="4-aspartylphosphate" evidence="3">
    <location>
        <position position="58"/>
    </location>
</feature>
<dbReference type="GO" id="GO:0006355">
    <property type="term" value="P:regulation of DNA-templated transcription"/>
    <property type="evidence" value="ECO:0007669"/>
    <property type="project" value="InterPro"/>
</dbReference>
<dbReference type="Gene3D" id="3.40.50.2300">
    <property type="match status" value="1"/>
</dbReference>
<evidence type="ECO:0000256" key="2">
    <source>
        <dbReference type="ARBA" id="ARBA00023125"/>
    </source>
</evidence>
<dbReference type="SMART" id="SM00421">
    <property type="entry name" value="HTH_LUXR"/>
    <property type="match status" value="1"/>
</dbReference>
<dbReference type="PROSITE" id="PS50110">
    <property type="entry name" value="RESPONSE_REGULATORY"/>
    <property type="match status" value="1"/>
</dbReference>
<dbReference type="InterPro" id="IPR058245">
    <property type="entry name" value="NreC/VraR/RcsB-like_REC"/>
</dbReference>
<feature type="domain" description="HTH luxR-type" evidence="4">
    <location>
        <begin position="140"/>
        <end position="205"/>
    </location>
</feature>
<feature type="domain" description="Response regulatory" evidence="5">
    <location>
        <begin position="5"/>
        <end position="123"/>
    </location>
</feature>
<keyword evidence="2 6" id="KW-0238">DNA-binding</keyword>
<evidence type="ECO:0000313" key="7">
    <source>
        <dbReference type="Proteomes" id="UP000228621"/>
    </source>
</evidence>
<dbReference type="GO" id="GO:0003677">
    <property type="term" value="F:DNA binding"/>
    <property type="evidence" value="ECO:0007669"/>
    <property type="project" value="UniProtKB-KW"/>
</dbReference>